<dbReference type="NCBIfam" id="TIGR00975">
    <property type="entry name" value="3a0107s03"/>
    <property type="match status" value="1"/>
</dbReference>
<keyword evidence="6 7" id="KW-0592">Phosphate transport</keyword>
<evidence type="ECO:0000256" key="3">
    <source>
        <dbReference type="ARBA" id="ARBA00011529"/>
    </source>
</evidence>
<dbReference type="PANTHER" id="PTHR42996">
    <property type="entry name" value="PHOSPHATE-BINDING PROTEIN PSTS"/>
    <property type="match status" value="1"/>
</dbReference>
<dbReference type="InterPro" id="IPR050962">
    <property type="entry name" value="Phosphate-bind_PstS"/>
</dbReference>
<evidence type="ECO:0000256" key="5">
    <source>
        <dbReference type="ARBA" id="ARBA00022448"/>
    </source>
</evidence>
<keyword evidence="11" id="KW-1185">Reference proteome</keyword>
<dbReference type="SUPFAM" id="SSF53850">
    <property type="entry name" value="Periplasmic binding protein-like II"/>
    <property type="match status" value="1"/>
</dbReference>
<evidence type="ECO:0000256" key="7">
    <source>
        <dbReference type="PIRNR" id="PIRNR002756"/>
    </source>
</evidence>
<dbReference type="GO" id="GO:0042301">
    <property type="term" value="F:phosphate ion binding"/>
    <property type="evidence" value="ECO:0007669"/>
    <property type="project" value="InterPro"/>
</dbReference>
<dbReference type="Proteomes" id="UP000595610">
    <property type="component" value="Chromosome 1"/>
</dbReference>
<organism evidence="10 11">
    <name type="scientific">Paraburkholderia ginsengisoli</name>
    <dbReference type="NCBI Taxonomy" id="311231"/>
    <lineage>
        <taxon>Bacteria</taxon>
        <taxon>Pseudomonadati</taxon>
        <taxon>Pseudomonadota</taxon>
        <taxon>Betaproteobacteria</taxon>
        <taxon>Burkholderiales</taxon>
        <taxon>Burkholderiaceae</taxon>
        <taxon>Paraburkholderia</taxon>
    </lineage>
</organism>
<feature type="chain" id="PRO_5032351197" description="Phosphate-binding protein PstS" evidence="8">
    <location>
        <begin position="28"/>
        <end position="342"/>
    </location>
</feature>
<comment type="subunit">
    <text evidence="3 7">The complex is composed of two ATP-binding proteins (PstB), two transmembrane proteins (PstC and PstA) and a solute-binding protein (PstS).</text>
</comment>
<keyword evidence="8" id="KW-0732">Signal</keyword>
<evidence type="ECO:0000256" key="1">
    <source>
        <dbReference type="ARBA" id="ARBA00002841"/>
    </source>
</evidence>
<evidence type="ECO:0000313" key="11">
    <source>
        <dbReference type="Proteomes" id="UP000595610"/>
    </source>
</evidence>
<name>A0A7T4T7S9_9BURK</name>
<accession>A0A7T4T7S9</accession>
<sequence length="342" mass="36799">MAKMNTQFMQRLAGVVVAATFAVAAHAVEITGAGSTFVYPILSKWSSDYNQNTGTKVNYQSIGSGGGIAQIKAATVDFGATDMPMSVEDLKAKEMGQFPSVIGGVVPVVNIEGVAPGKIRFTGPLLADIYLGKVKKWSDPAIAKVNPGLKLPDTNITVVHRSDGSGTTFNWVNYLSKVSPEWKSKVGEGTSVAWPTGVGGKGNEGVAAYVNRLKNSIGYVEYAYVLQNKMTYGSIQNKAGNFVEPNAKSFQAAAATADWTKAQDFDLVMTDAAGPDAYPVTATTFIVMYKQPKNAAQSKATIDFFKWALEKGQQQAQSLDYVPLPEPLVKQIESYWSTNFKF</sequence>
<comment type="function">
    <text evidence="1 7">Part of the ABC transporter complex PstSACB involved in phosphate import.</text>
</comment>
<protein>
    <recommendedName>
        <fullName evidence="4 7">Phosphate-binding protein PstS</fullName>
    </recommendedName>
</protein>
<evidence type="ECO:0000256" key="6">
    <source>
        <dbReference type="ARBA" id="ARBA00022592"/>
    </source>
</evidence>
<evidence type="ECO:0000256" key="2">
    <source>
        <dbReference type="ARBA" id="ARBA00008725"/>
    </source>
</evidence>
<dbReference type="GO" id="GO:0035435">
    <property type="term" value="P:phosphate ion transmembrane transport"/>
    <property type="evidence" value="ECO:0007669"/>
    <property type="project" value="InterPro"/>
</dbReference>
<evidence type="ECO:0000256" key="8">
    <source>
        <dbReference type="SAM" id="SignalP"/>
    </source>
</evidence>
<dbReference type="EMBL" id="CP066075">
    <property type="protein sequence ID" value="QQC63137.1"/>
    <property type="molecule type" value="Genomic_DNA"/>
</dbReference>
<evidence type="ECO:0000259" key="9">
    <source>
        <dbReference type="Pfam" id="PF12849"/>
    </source>
</evidence>
<dbReference type="AlphaFoldDB" id="A0A7T4T7S9"/>
<dbReference type="InterPro" id="IPR005673">
    <property type="entry name" value="ABC_phos-bd_PstS"/>
</dbReference>
<dbReference type="GO" id="GO:0043190">
    <property type="term" value="C:ATP-binding cassette (ABC) transporter complex"/>
    <property type="evidence" value="ECO:0007669"/>
    <property type="project" value="InterPro"/>
</dbReference>
<dbReference type="PIRSF" id="PIRSF002756">
    <property type="entry name" value="PstS"/>
    <property type="match status" value="1"/>
</dbReference>
<gene>
    <name evidence="10" type="primary">pstS</name>
    <name evidence="10" type="ORF">I6I06_12560</name>
</gene>
<proteinExistence type="inferred from homology"/>
<reference evidence="10 11" key="1">
    <citation type="submission" date="2020-12" db="EMBL/GenBank/DDBJ databases">
        <title>FDA dAtabase for Regulatory Grade micrObial Sequences (FDA-ARGOS): Supporting development and validation of Infectious Disease Dx tests.</title>
        <authorList>
            <person name="Nelson B."/>
            <person name="Plummer A."/>
            <person name="Tallon L."/>
            <person name="Sadzewicz L."/>
            <person name="Zhao X."/>
            <person name="Boylan J."/>
            <person name="Ott S."/>
            <person name="Bowen H."/>
            <person name="Vavikolanu K."/>
            <person name="Mehta A."/>
            <person name="Aluvathingal J."/>
            <person name="Nadendla S."/>
            <person name="Myers T."/>
            <person name="Yan Y."/>
            <person name="Sichtig H."/>
        </authorList>
    </citation>
    <scope>NUCLEOTIDE SEQUENCE [LARGE SCALE GENOMIC DNA]</scope>
    <source>
        <strain evidence="10 11">FDAARGOS_1049</strain>
    </source>
</reference>
<comment type="similarity">
    <text evidence="2 7">Belongs to the PstS family.</text>
</comment>
<dbReference type="NCBIfam" id="NF008171">
    <property type="entry name" value="PRK10918.1"/>
    <property type="match status" value="1"/>
</dbReference>
<evidence type="ECO:0000313" key="10">
    <source>
        <dbReference type="EMBL" id="QQC63137.1"/>
    </source>
</evidence>
<dbReference type="KEGG" id="pgis:I6I06_12560"/>
<feature type="signal peptide" evidence="8">
    <location>
        <begin position="1"/>
        <end position="27"/>
    </location>
</feature>
<dbReference type="Pfam" id="PF12849">
    <property type="entry name" value="PBP_like_2"/>
    <property type="match status" value="1"/>
</dbReference>
<dbReference type="InterPro" id="IPR024370">
    <property type="entry name" value="PBP_domain"/>
</dbReference>
<dbReference type="CDD" id="cd13565">
    <property type="entry name" value="PBP2_PstS"/>
    <property type="match status" value="1"/>
</dbReference>
<evidence type="ECO:0000256" key="4">
    <source>
        <dbReference type="ARBA" id="ARBA00021889"/>
    </source>
</evidence>
<keyword evidence="5 7" id="KW-0813">Transport</keyword>
<dbReference type="PANTHER" id="PTHR42996:SF1">
    <property type="entry name" value="PHOSPHATE-BINDING PROTEIN PSTS"/>
    <property type="match status" value="1"/>
</dbReference>
<feature type="domain" description="PBP" evidence="9">
    <location>
        <begin position="26"/>
        <end position="309"/>
    </location>
</feature>
<dbReference type="Gene3D" id="3.40.190.10">
    <property type="entry name" value="Periplasmic binding protein-like II"/>
    <property type="match status" value="2"/>
</dbReference>